<feature type="compositionally biased region" description="Basic and acidic residues" evidence="2">
    <location>
        <begin position="117"/>
        <end position="126"/>
    </location>
</feature>
<feature type="compositionally biased region" description="Basic and acidic residues" evidence="2">
    <location>
        <begin position="49"/>
        <end position="58"/>
    </location>
</feature>
<accession>A0A9P8A3N0</accession>
<feature type="region of interest" description="Disordered" evidence="2">
    <location>
        <begin position="588"/>
        <end position="617"/>
    </location>
</feature>
<evidence type="ECO:0000313" key="4">
    <source>
        <dbReference type="Proteomes" id="UP000717515"/>
    </source>
</evidence>
<dbReference type="Gene3D" id="3.60.130.30">
    <property type="match status" value="1"/>
</dbReference>
<dbReference type="EMBL" id="JAIFTL010000188">
    <property type="protein sequence ID" value="KAG9321702.1"/>
    <property type="molecule type" value="Genomic_DNA"/>
</dbReference>
<feature type="compositionally biased region" description="Low complexity" evidence="2">
    <location>
        <begin position="60"/>
        <end position="75"/>
    </location>
</feature>
<evidence type="ECO:0000313" key="3">
    <source>
        <dbReference type="EMBL" id="KAG9321702.1"/>
    </source>
</evidence>
<sequence>MDDPMKPKTRKGLKKSANGHSHKANGTTSSLTELTKTSQEALCQDQDQPELKQHRPTIEQRSATTAQATTASRASINLLPVTSAGEGSSTRHTAPYAPLQLHPRHSNGVEPSPVRTNPEEHGGLSIAERRFMSSTSMETEYIEALYSNLSNMDASAVPVKQVKSGMHFGQQPPGEMPPNSSSESDGLDYEDADSYDDHGDDGDCEDYDEELDVYEHDEFLSSQEAILMELRREQVEFEENVRQLQQQLQRQGSLLPQASNEAADFEDMAHCDVYSENEGELASPVEEPYPSLMGHHLPAFNQQTAGYVCELCSEPRSTLCLEKQGWAWRSLVIEALATAAAAIANFSVRQHPGMEDEEDGDLSLPSTFRHSEFLQRPAVVSARSSKNLQHAQATNSGRGPAINRSRPYFPMPLLHCSHTAGLTLGGQETLEPVPIRHMYRGTTPPPPAILYPLPPNAPYKFGRKASEFLEPVGEFHEFQSAEGNSRQVLLHVWPPSSLDAALLQKLEACCRDFQDNDIVRGHSGDGFLNGWRPSWKQPHETGVLRFGHWRVKAPVEQGLHLYPPFQTPLTLAAGGGSVLGSTVNMNVSSSTSSASSKDHMPTHPHHHGHYSEPHSAQQPRLVCDLPSNQTRHHNNQDTFCGGHSDGSRCGAGERDRGLQDTHLEASTQGRLLRLIRAIQMVEKGIIARHLKYLFPTLYEKYHGLQFGTPRLFDAVATVALAMDVSPRLHHDRAHTKHGFCWIIACGDFVGGDLCIPQLGKRVVMRPGTVVAIRSTVVAYYLERYAKNTSMYVVYAYTSDNNWPPAV</sequence>
<dbReference type="Proteomes" id="UP000717515">
    <property type="component" value="Unassembled WGS sequence"/>
</dbReference>
<organism evidence="3 4">
    <name type="scientific">Mortierella alpina</name>
    <name type="common">Oleaginous fungus</name>
    <name type="synonym">Mortierella renispora</name>
    <dbReference type="NCBI Taxonomy" id="64518"/>
    <lineage>
        <taxon>Eukaryota</taxon>
        <taxon>Fungi</taxon>
        <taxon>Fungi incertae sedis</taxon>
        <taxon>Mucoromycota</taxon>
        <taxon>Mortierellomycotina</taxon>
        <taxon>Mortierellomycetes</taxon>
        <taxon>Mortierellales</taxon>
        <taxon>Mortierellaceae</taxon>
        <taxon>Mortierella</taxon>
    </lineage>
</organism>
<evidence type="ECO:0000256" key="1">
    <source>
        <dbReference type="SAM" id="Coils"/>
    </source>
</evidence>
<feature type="compositionally biased region" description="Acidic residues" evidence="2">
    <location>
        <begin position="185"/>
        <end position="206"/>
    </location>
</feature>
<feature type="region of interest" description="Disordered" evidence="2">
    <location>
        <begin position="1"/>
        <end position="126"/>
    </location>
</feature>
<dbReference type="AlphaFoldDB" id="A0A9P8A3N0"/>
<protein>
    <submittedName>
        <fullName evidence="3">Uncharacterized protein</fullName>
    </submittedName>
</protein>
<comment type="caution">
    <text evidence="3">The sequence shown here is derived from an EMBL/GenBank/DDBJ whole genome shotgun (WGS) entry which is preliminary data.</text>
</comment>
<name>A0A9P8A3N0_MORAP</name>
<feature type="coiled-coil region" evidence="1">
    <location>
        <begin position="220"/>
        <end position="247"/>
    </location>
</feature>
<keyword evidence="1" id="KW-0175">Coiled coil</keyword>
<feature type="region of interest" description="Disordered" evidence="2">
    <location>
        <begin position="165"/>
        <end position="206"/>
    </location>
</feature>
<feature type="compositionally biased region" description="Low complexity" evidence="2">
    <location>
        <begin position="27"/>
        <end position="38"/>
    </location>
</feature>
<proteinExistence type="predicted"/>
<reference evidence="3" key="1">
    <citation type="submission" date="2021-07" db="EMBL/GenBank/DDBJ databases">
        <title>Draft genome of Mortierella alpina, strain LL118, isolated from an aspen leaf litter sample.</title>
        <authorList>
            <person name="Yang S."/>
            <person name="Vinatzer B.A."/>
        </authorList>
    </citation>
    <scope>NUCLEOTIDE SEQUENCE</scope>
    <source>
        <strain evidence="3">LL118</strain>
    </source>
</reference>
<feature type="region of interest" description="Disordered" evidence="2">
    <location>
        <begin position="384"/>
        <end position="403"/>
    </location>
</feature>
<feature type="compositionally biased region" description="Polar residues" evidence="2">
    <location>
        <begin position="384"/>
        <end position="397"/>
    </location>
</feature>
<evidence type="ECO:0000256" key="2">
    <source>
        <dbReference type="SAM" id="MobiDB-lite"/>
    </source>
</evidence>
<gene>
    <name evidence="3" type="ORF">KVV02_005233</name>
</gene>